<dbReference type="SUPFAM" id="SSF46785">
    <property type="entry name" value="Winged helix' DNA-binding domain"/>
    <property type="match status" value="1"/>
</dbReference>
<dbReference type="PANTHER" id="PTHR33204:SF29">
    <property type="entry name" value="TRANSCRIPTIONAL REGULATOR"/>
    <property type="match status" value="1"/>
</dbReference>
<keyword evidence="2" id="KW-0238">DNA-binding</keyword>
<keyword evidence="6" id="KW-1185">Reference proteome</keyword>
<evidence type="ECO:0000256" key="3">
    <source>
        <dbReference type="ARBA" id="ARBA00023163"/>
    </source>
</evidence>
<proteinExistence type="predicted"/>
<dbReference type="InterPro" id="IPR036390">
    <property type="entry name" value="WH_DNA-bd_sf"/>
</dbReference>
<protein>
    <submittedName>
        <fullName evidence="5">Transcriptional regulator</fullName>
    </submittedName>
</protein>
<evidence type="ECO:0000313" key="5">
    <source>
        <dbReference type="EMBL" id="RFS24749.1"/>
    </source>
</evidence>
<dbReference type="InterPro" id="IPR002577">
    <property type="entry name" value="HTH_HxlR"/>
</dbReference>
<dbReference type="GO" id="GO:0003677">
    <property type="term" value="F:DNA binding"/>
    <property type="evidence" value="ECO:0007669"/>
    <property type="project" value="UniProtKB-KW"/>
</dbReference>
<sequence>MGKIKTSSTNFENKSNLATGCPEAYAVNLIKGQWILSICYCLKNARLRFSEIRNQIPNITERMLTLQLKQMEENKLILKYVYAEVPLRVEYELSEIGKGLLPILERLGDWGQHHREYLEAEAFK</sequence>
<dbReference type="AlphaFoldDB" id="A0A3E1YE37"/>
<gene>
    <name evidence="5" type="ORF">DVR12_06005</name>
</gene>
<evidence type="ECO:0000256" key="2">
    <source>
        <dbReference type="ARBA" id="ARBA00023125"/>
    </source>
</evidence>
<keyword evidence="3" id="KW-0804">Transcription</keyword>
<reference evidence="5 6" key="1">
    <citation type="submission" date="2018-07" db="EMBL/GenBank/DDBJ databases">
        <title>Chitinophaga K2CV101002-2 sp. nov., isolated from a monsoon evergreen broad-leaved forest soil.</title>
        <authorList>
            <person name="Lv Y."/>
        </authorList>
    </citation>
    <scope>NUCLEOTIDE SEQUENCE [LARGE SCALE GENOMIC DNA]</scope>
    <source>
        <strain evidence="5 6">GDMCC 1.1288</strain>
    </source>
</reference>
<dbReference type="PANTHER" id="PTHR33204">
    <property type="entry name" value="TRANSCRIPTIONAL REGULATOR, MARR FAMILY"/>
    <property type="match status" value="1"/>
</dbReference>
<evidence type="ECO:0000313" key="6">
    <source>
        <dbReference type="Proteomes" id="UP000260644"/>
    </source>
</evidence>
<comment type="caution">
    <text evidence="5">The sequence shown here is derived from an EMBL/GenBank/DDBJ whole genome shotgun (WGS) entry which is preliminary data.</text>
</comment>
<dbReference type="RefSeq" id="WP_116974627.1">
    <property type="nucleotide sequence ID" value="NZ_QPMM01000002.1"/>
</dbReference>
<dbReference type="Pfam" id="PF01638">
    <property type="entry name" value="HxlR"/>
    <property type="match status" value="1"/>
</dbReference>
<dbReference type="InterPro" id="IPR036388">
    <property type="entry name" value="WH-like_DNA-bd_sf"/>
</dbReference>
<dbReference type="OrthoDB" id="9797599at2"/>
<evidence type="ECO:0000259" key="4">
    <source>
        <dbReference type="PROSITE" id="PS51118"/>
    </source>
</evidence>
<organism evidence="5 6">
    <name type="scientific">Chitinophaga silvatica</name>
    <dbReference type="NCBI Taxonomy" id="2282649"/>
    <lineage>
        <taxon>Bacteria</taxon>
        <taxon>Pseudomonadati</taxon>
        <taxon>Bacteroidota</taxon>
        <taxon>Chitinophagia</taxon>
        <taxon>Chitinophagales</taxon>
        <taxon>Chitinophagaceae</taxon>
        <taxon>Chitinophaga</taxon>
    </lineage>
</organism>
<keyword evidence="1" id="KW-0805">Transcription regulation</keyword>
<feature type="domain" description="HTH hxlR-type" evidence="4">
    <location>
        <begin position="21"/>
        <end position="119"/>
    </location>
</feature>
<name>A0A3E1YE37_9BACT</name>
<dbReference type="Gene3D" id="1.10.10.10">
    <property type="entry name" value="Winged helix-like DNA-binding domain superfamily/Winged helix DNA-binding domain"/>
    <property type="match status" value="1"/>
</dbReference>
<dbReference type="Proteomes" id="UP000260644">
    <property type="component" value="Unassembled WGS sequence"/>
</dbReference>
<dbReference type="PROSITE" id="PS51118">
    <property type="entry name" value="HTH_HXLR"/>
    <property type="match status" value="1"/>
</dbReference>
<evidence type="ECO:0000256" key="1">
    <source>
        <dbReference type="ARBA" id="ARBA00023015"/>
    </source>
</evidence>
<dbReference type="EMBL" id="QPMM01000002">
    <property type="protein sequence ID" value="RFS24749.1"/>
    <property type="molecule type" value="Genomic_DNA"/>
</dbReference>
<accession>A0A3E1YE37</accession>